<protein>
    <submittedName>
        <fullName evidence="5">Gamma-glutamyltransferase</fullName>
    </submittedName>
</protein>
<dbReference type="EnsemblBacteria" id="AAQ00566">
    <property type="protein sequence ID" value="AAQ00566"/>
    <property type="gene ID" value="Pro_1522"/>
</dbReference>
<comment type="similarity">
    <text evidence="1">Belongs to the gamma-glutamyltransferase family.</text>
</comment>
<evidence type="ECO:0000313" key="6">
    <source>
        <dbReference type="Proteomes" id="UP000001420"/>
    </source>
</evidence>
<evidence type="ECO:0000256" key="2">
    <source>
        <dbReference type="ARBA" id="ARBA00022679"/>
    </source>
</evidence>
<keyword evidence="6" id="KW-1185">Reference proteome</keyword>
<dbReference type="HOGENOM" id="CLU_014813_0_1_3"/>
<dbReference type="SUPFAM" id="SSF56235">
    <property type="entry name" value="N-terminal nucleophile aminohydrolases (Ntn hydrolases)"/>
    <property type="match status" value="1"/>
</dbReference>
<dbReference type="InterPro" id="IPR051792">
    <property type="entry name" value="GGT_bact"/>
</dbReference>
<sequence>MKTYKPFGLILLFTLPLPLIAQVNWKSPESIDTKKLSVSTASGQAVVVTANPLASDAALRALEEGGTAMDAVISAQTVLTVVEPQSSGLGGGSFLLYWDQAKKTLYALDGRETASAQAEEDMWMTSDGGVVPWLQATRSPSAIGVPGTTALLWEGHREFGRLPWKTNFRRSIQLAKEGFIPSPRFLRSISLAKTLGINHSRTFKSLYLPNGSLPKQNIPFHNKKLAATLIRLAKGGINEFYRGKVANELITELQLQQKNNKEIRTITHEDLENYKVQKRNPICRKYKSWKICSFPPPSGGGVAVLQALGTYEFLSKANWSDNTITRWHLLAESLRFADADRSHWIGDPIDWPVPLKGLLEEDYIRERANAIKISTTTFRPLPGKPKGSELLDLASQPRTAGGGTTHLVVVDLDGNVASYTSSVETVFGSRHLSGGMVLNNQLTDFSFLSNVSGKPIANRIKPNKRPMSSMSPVIVFRDERPILAVGSPGGWLIPHYVTNALIGALDLKLSPKEVVSQNLLSVQPAYTVLEQSNNWSKSQANIQKGLRSLGHQIKYSSFSSGIALIKWHKGSWHGAADPRREGKAVSLQVEKKH</sequence>
<dbReference type="MEROPS" id="T03.001"/>
<dbReference type="InterPro" id="IPR029055">
    <property type="entry name" value="Ntn_hydrolases_N"/>
</dbReference>
<dbReference type="PANTHER" id="PTHR43199:SF1">
    <property type="entry name" value="GLUTATHIONE HYDROLASE PROENZYME"/>
    <property type="match status" value="1"/>
</dbReference>
<dbReference type="GO" id="GO:0016787">
    <property type="term" value="F:hydrolase activity"/>
    <property type="evidence" value="ECO:0007669"/>
    <property type="project" value="UniProtKB-KW"/>
</dbReference>
<evidence type="ECO:0000256" key="3">
    <source>
        <dbReference type="ARBA" id="ARBA00022801"/>
    </source>
</evidence>
<organism evidence="5 6">
    <name type="scientific">Prochlorococcus marinus (strain SARG / CCMP1375 / SS120)</name>
    <dbReference type="NCBI Taxonomy" id="167539"/>
    <lineage>
        <taxon>Bacteria</taxon>
        <taxon>Bacillati</taxon>
        <taxon>Cyanobacteriota</taxon>
        <taxon>Cyanophyceae</taxon>
        <taxon>Synechococcales</taxon>
        <taxon>Prochlorococcaceae</taxon>
        <taxon>Prochlorococcus</taxon>
    </lineage>
</organism>
<reference evidence="5 6" key="1">
    <citation type="journal article" date="2003" name="Proc. Natl. Acad. Sci. U.S.A.">
        <title>Genome sequence of the cyanobacterium Prochlorococcus marinus SS120, a nearly minimal oxyphototrophic genome.</title>
        <authorList>
            <person name="Dufresne A."/>
            <person name="Salanoubat M."/>
            <person name="Partensky F."/>
            <person name="Artiguenave F."/>
            <person name="Axmann I.M."/>
            <person name="Barbe V."/>
            <person name="Duprat S."/>
            <person name="Galperin M.Y."/>
            <person name="Koonin E.V."/>
            <person name="Le Gall F."/>
            <person name="Makarova K.S."/>
            <person name="Ostrowski M."/>
            <person name="Oztas S."/>
            <person name="Robert C."/>
            <person name="Rogozin I.B."/>
            <person name="Scanlan D.J."/>
            <person name="Tandeau de Marsac N."/>
            <person name="Weissenbach J."/>
            <person name="Wincker P."/>
            <person name="Wolf Y.I."/>
            <person name="Hess W.R."/>
        </authorList>
    </citation>
    <scope>NUCLEOTIDE SEQUENCE [LARGE SCALE GENOMIC DNA]</scope>
    <source>
        <strain evidence="6">SARG / CCMP1375 / SS120</strain>
    </source>
</reference>
<keyword evidence="4" id="KW-0865">Zymogen</keyword>
<accession>Q7VAE2</accession>
<evidence type="ECO:0000256" key="1">
    <source>
        <dbReference type="ARBA" id="ARBA00009381"/>
    </source>
</evidence>
<dbReference type="Pfam" id="PF01019">
    <property type="entry name" value="G_glu_transpept"/>
    <property type="match status" value="1"/>
</dbReference>
<dbReference type="AlphaFoldDB" id="Q7VAE2"/>
<evidence type="ECO:0000256" key="4">
    <source>
        <dbReference type="ARBA" id="ARBA00023145"/>
    </source>
</evidence>
<dbReference type="EMBL" id="AE017126">
    <property type="protein sequence ID" value="AAQ00566.1"/>
    <property type="molecule type" value="Genomic_DNA"/>
</dbReference>
<dbReference type="Gene3D" id="1.10.246.130">
    <property type="match status" value="1"/>
</dbReference>
<dbReference type="GO" id="GO:0016740">
    <property type="term" value="F:transferase activity"/>
    <property type="evidence" value="ECO:0007669"/>
    <property type="project" value="UniProtKB-KW"/>
</dbReference>
<dbReference type="KEGG" id="pma:Pro_1522"/>
<dbReference type="InterPro" id="IPR043137">
    <property type="entry name" value="GGT_ssub_C"/>
</dbReference>
<dbReference type="STRING" id="167539.Pro_1522"/>
<name>Q7VAE2_PROMA</name>
<dbReference type="Proteomes" id="UP000001420">
    <property type="component" value="Chromosome"/>
</dbReference>
<dbReference type="OrthoDB" id="9781342at2"/>
<dbReference type="RefSeq" id="WP_011125672.1">
    <property type="nucleotide sequence ID" value="NC_005042.1"/>
</dbReference>
<keyword evidence="3" id="KW-0378">Hydrolase</keyword>
<dbReference type="InterPro" id="IPR043138">
    <property type="entry name" value="GGT_lsub"/>
</dbReference>
<dbReference type="Gene3D" id="3.60.20.40">
    <property type="match status" value="1"/>
</dbReference>
<dbReference type="eggNOG" id="COG0405">
    <property type="taxonomic scope" value="Bacteria"/>
</dbReference>
<evidence type="ECO:0000313" key="5">
    <source>
        <dbReference type="EMBL" id="AAQ00566.1"/>
    </source>
</evidence>
<dbReference type="PANTHER" id="PTHR43199">
    <property type="entry name" value="GLUTATHIONE HYDROLASE"/>
    <property type="match status" value="1"/>
</dbReference>
<dbReference type="PRINTS" id="PR01210">
    <property type="entry name" value="GGTRANSPTASE"/>
</dbReference>
<proteinExistence type="inferred from homology"/>
<gene>
    <name evidence="5" type="primary">ggt</name>
    <name evidence="5" type="ordered locus">Pro_1522</name>
</gene>
<dbReference type="PATRIC" id="fig|167539.5.peg.1600"/>
<keyword evidence="2" id="KW-0808">Transferase</keyword>